<keyword evidence="1" id="KW-1133">Transmembrane helix</keyword>
<protein>
    <submittedName>
        <fullName evidence="2">Uncharacterized protein</fullName>
    </submittedName>
</protein>
<gene>
    <name evidence="2" type="ORF">P7V44_02665</name>
</gene>
<proteinExistence type="predicted"/>
<feature type="transmembrane region" description="Helical" evidence="1">
    <location>
        <begin position="60"/>
        <end position="78"/>
    </location>
</feature>
<keyword evidence="1" id="KW-0472">Membrane</keyword>
<comment type="caution">
    <text evidence="2">The sequence shown here is derived from an EMBL/GenBank/DDBJ whole genome shotgun (WGS) entry which is preliminary data.</text>
</comment>
<evidence type="ECO:0000256" key="1">
    <source>
        <dbReference type="SAM" id="Phobius"/>
    </source>
</evidence>
<keyword evidence="1" id="KW-0812">Transmembrane</keyword>
<dbReference type="Proteomes" id="UP001156701">
    <property type="component" value="Unassembled WGS sequence"/>
</dbReference>
<reference evidence="2" key="1">
    <citation type="submission" date="2023-03" db="EMBL/GenBank/DDBJ databases">
        <title>a new species belonging to Providencia genus.</title>
        <authorList>
            <person name="Yang W."/>
            <person name="Hu F."/>
            <person name="Shen S."/>
            <person name="Ding L."/>
            <person name="Yin D."/>
        </authorList>
    </citation>
    <scope>NUCLEOTIDE SEQUENCE</scope>
    <source>
        <strain evidence="2">CRE-3FA-0001</strain>
    </source>
</reference>
<evidence type="ECO:0000313" key="2">
    <source>
        <dbReference type="EMBL" id="MDG4695138.1"/>
    </source>
</evidence>
<feature type="transmembrane region" description="Helical" evidence="1">
    <location>
        <begin position="6"/>
        <end position="22"/>
    </location>
</feature>
<evidence type="ECO:0000313" key="3">
    <source>
        <dbReference type="Proteomes" id="UP001156701"/>
    </source>
</evidence>
<accession>A0AA42FL35</accession>
<dbReference type="EMBL" id="JARRYG010000002">
    <property type="protein sequence ID" value="MDG4695138.1"/>
    <property type="molecule type" value="Genomic_DNA"/>
</dbReference>
<dbReference type="AlphaFoldDB" id="A0AA42FL35"/>
<name>A0AA42FL35_9GAMM</name>
<dbReference type="RefSeq" id="WP_278030649.1">
    <property type="nucleotide sequence ID" value="NZ_JARRYG010000002.1"/>
</dbReference>
<organism evidence="2 3">
    <name type="scientific">Providencia huashanensis</name>
    <dbReference type="NCBI Taxonomy" id="3037798"/>
    <lineage>
        <taxon>Bacteria</taxon>
        <taxon>Pseudomonadati</taxon>
        <taxon>Pseudomonadota</taxon>
        <taxon>Gammaproteobacteria</taxon>
        <taxon>Enterobacterales</taxon>
        <taxon>Morganellaceae</taxon>
        <taxon>Providencia</taxon>
    </lineage>
</organism>
<sequence length="276" mass="32421">MGYYLFLIISTLLLLYALKRLIANPKRTIKFRNKIIFKLIRGINSYRRYIYSSGSLRRSLVVLVGISIWYLAIIPYHINFIDNIAYSLIAAFIFDTCLNYEKDHIAKVLISSKWHSDIYSSFDRYRAICELLGLDRNKPNSKTLTDYFFSLFVHPRTDIAADKEHRLYWPFDSNGCSIIDIKEGESIRPTFLRFIKDDAEFINSFYKEANTMLAFPTTSKEARAFNNICVRLYNNISGDTNEYSTAELYKSQIQEYLNQRFIFFNHVESVMGHYGH</sequence>